<feature type="domain" description="MyTH4" evidence="11">
    <location>
        <begin position="839"/>
        <end position="997"/>
    </location>
</feature>
<dbReference type="PROSITE" id="PS50238">
    <property type="entry name" value="RHOGAP"/>
    <property type="match status" value="1"/>
</dbReference>
<feature type="compositionally biased region" description="Basic and acidic residues" evidence="8">
    <location>
        <begin position="90"/>
        <end position="105"/>
    </location>
</feature>
<evidence type="ECO:0000256" key="4">
    <source>
        <dbReference type="ARBA" id="ARBA00022737"/>
    </source>
</evidence>
<dbReference type="Pfam" id="PF00784">
    <property type="entry name" value="MyTH4"/>
    <property type="match status" value="1"/>
</dbReference>
<feature type="compositionally biased region" description="Polar residues" evidence="8">
    <location>
        <begin position="253"/>
        <end position="265"/>
    </location>
</feature>
<dbReference type="GO" id="GO:0005634">
    <property type="term" value="C:nucleus"/>
    <property type="evidence" value="ECO:0007669"/>
    <property type="project" value="UniProtKB-SubCell"/>
</dbReference>
<dbReference type="PANTHER" id="PTHR45876:SF8">
    <property type="entry name" value="FI04035P"/>
    <property type="match status" value="1"/>
</dbReference>
<proteinExistence type="predicted"/>
<name>A0ABD3TY31_SINWO</name>
<dbReference type="InterPro" id="IPR038185">
    <property type="entry name" value="MyTH4_dom_sf"/>
</dbReference>
<evidence type="ECO:0000256" key="6">
    <source>
        <dbReference type="ARBA" id="ARBA00023242"/>
    </source>
</evidence>
<keyword evidence="3" id="KW-0597">Phosphoprotein</keyword>
<evidence type="ECO:0000313" key="13">
    <source>
        <dbReference type="Proteomes" id="UP001634394"/>
    </source>
</evidence>
<dbReference type="InterPro" id="IPR001202">
    <property type="entry name" value="WW_dom"/>
</dbReference>
<feature type="compositionally biased region" description="Low complexity" evidence="8">
    <location>
        <begin position="180"/>
        <end position="204"/>
    </location>
</feature>
<evidence type="ECO:0000256" key="1">
    <source>
        <dbReference type="ARBA" id="ARBA00004123"/>
    </source>
</evidence>
<comment type="subcellular location">
    <subcellularLocation>
        <location evidence="1">Nucleus</location>
    </subcellularLocation>
</comment>
<keyword evidence="13" id="KW-1185">Reference proteome</keyword>
<feature type="compositionally biased region" description="Low complexity" evidence="8">
    <location>
        <begin position="150"/>
        <end position="160"/>
    </location>
</feature>
<keyword evidence="5" id="KW-0007">Acetylation</keyword>
<feature type="region of interest" description="Disordered" evidence="8">
    <location>
        <begin position="314"/>
        <end position="353"/>
    </location>
</feature>
<dbReference type="InterPro" id="IPR000857">
    <property type="entry name" value="MyTH4_dom"/>
</dbReference>
<dbReference type="Gene3D" id="1.25.40.530">
    <property type="entry name" value="MyTH4 domain"/>
    <property type="match status" value="1"/>
</dbReference>
<dbReference type="FunFam" id="2.20.70.10:FF:000022">
    <property type="entry name" value="Rho GTPase activating protein 39"/>
    <property type="match status" value="1"/>
</dbReference>
<dbReference type="Gene3D" id="1.10.555.10">
    <property type="entry name" value="Rho GTPase activation protein"/>
    <property type="match status" value="1"/>
</dbReference>
<dbReference type="SUPFAM" id="SSF51045">
    <property type="entry name" value="WW domain"/>
    <property type="match status" value="1"/>
</dbReference>
<dbReference type="AlphaFoldDB" id="A0ABD3TY31"/>
<evidence type="ECO:0000256" key="7">
    <source>
        <dbReference type="ARBA" id="ARBA00070269"/>
    </source>
</evidence>
<feature type="domain" description="WW" evidence="9">
    <location>
        <begin position="46"/>
        <end position="74"/>
    </location>
</feature>
<reference evidence="12 13" key="1">
    <citation type="submission" date="2024-11" db="EMBL/GenBank/DDBJ databases">
        <title>Chromosome-level genome assembly of the freshwater bivalve Anodonta woodiana.</title>
        <authorList>
            <person name="Chen X."/>
        </authorList>
    </citation>
    <scope>NUCLEOTIDE SEQUENCE [LARGE SCALE GENOMIC DNA]</scope>
    <source>
        <strain evidence="12">MN2024</strain>
        <tissue evidence="12">Gills</tissue>
    </source>
</reference>
<feature type="compositionally biased region" description="Low complexity" evidence="8">
    <location>
        <begin position="764"/>
        <end position="781"/>
    </location>
</feature>
<dbReference type="SMART" id="SM00139">
    <property type="entry name" value="MyTH4"/>
    <property type="match status" value="1"/>
</dbReference>
<dbReference type="InterPro" id="IPR000198">
    <property type="entry name" value="RhoGAP_dom"/>
</dbReference>
<evidence type="ECO:0000256" key="5">
    <source>
        <dbReference type="ARBA" id="ARBA00022990"/>
    </source>
</evidence>
<comment type="caution">
    <text evidence="12">The sequence shown here is derived from an EMBL/GenBank/DDBJ whole genome shotgun (WGS) entry which is preliminary data.</text>
</comment>
<dbReference type="GO" id="GO:0005096">
    <property type="term" value="F:GTPase activator activity"/>
    <property type="evidence" value="ECO:0007669"/>
    <property type="project" value="UniProtKB-KW"/>
</dbReference>
<feature type="compositionally biased region" description="Low complexity" evidence="8">
    <location>
        <begin position="573"/>
        <end position="588"/>
    </location>
</feature>
<dbReference type="InterPro" id="IPR008936">
    <property type="entry name" value="Rho_GTPase_activation_prot"/>
</dbReference>
<feature type="region of interest" description="Disordered" evidence="8">
    <location>
        <begin position="755"/>
        <end position="803"/>
    </location>
</feature>
<protein>
    <recommendedName>
        <fullName evidence="7">Rho GTPase-activating protein 39</fullName>
    </recommendedName>
</protein>
<dbReference type="Pfam" id="PF00620">
    <property type="entry name" value="RhoGAP"/>
    <property type="match status" value="1"/>
</dbReference>
<evidence type="ECO:0000313" key="12">
    <source>
        <dbReference type="EMBL" id="KAL3841680.1"/>
    </source>
</evidence>
<dbReference type="InterPro" id="IPR036020">
    <property type="entry name" value="WW_dom_sf"/>
</dbReference>
<feature type="compositionally biased region" description="Polar residues" evidence="8">
    <location>
        <begin position="124"/>
        <end position="136"/>
    </location>
</feature>
<dbReference type="FunFam" id="1.10.555.10:FF:000011">
    <property type="entry name" value="Rho GTPase-activating protein 39"/>
    <property type="match status" value="1"/>
</dbReference>
<dbReference type="PANTHER" id="PTHR45876">
    <property type="entry name" value="FI04035P"/>
    <property type="match status" value="1"/>
</dbReference>
<feature type="region of interest" description="Disordered" evidence="8">
    <location>
        <begin position="720"/>
        <end position="741"/>
    </location>
</feature>
<keyword evidence="6" id="KW-0539">Nucleus</keyword>
<evidence type="ECO:0000259" key="9">
    <source>
        <dbReference type="PROSITE" id="PS50020"/>
    </source>
</evidence>
<dbReference type="Gene3D" id="2.20.70.10">
    <property type="match status" value="1"/>
</dbReference>
<dbReference type="SUPFAM" id="SSF48350">
    <property type="entry name" value="GTPase activation domain, GAP"/>
    <property type="match status" value="1"/>
</dbReference>
<dbReference type="SMART" id="SM00324">
    <property type="entry name" value="RhoGAP"/>
    <property type="match status" value="1"/>
</dbReference>
<feature type="domain" description="Rho-GAP" evidence="10">
    <location>
        <begin position="1008"/>
        <end position="1196"/>
    </location>
</feature>
<feature type="region of interest" description="Disordered" evidence="8">
    <location>
        <begin position="89"/>
        <end position="270"/>
    </location>
</feature>
<dbReference type="PROSITE" id="PS51016">
    <property type="entry name" value="MYTH4"/>
    <property type="match status" value="1"/>
</dbReference>
<feature type="region of interest" description="Disordered" evidence="8">
    <location>
        <begin position="504"/>
        <end position="620"/>
    </location>
</feature>
<dbReference type="PROSITE" id="PS50020">
    <property type="entry name" value="WW_DOMAIN_2"/>
    <property type="match status" value="1"/>
</dbReference>
<feature type="compositionally biased region" description="Basic and acidic residues" evidence="8">
    <location>
        <begin position="217"/>
        <end position="237"/>
    </location>
</feature>
<gene>
    <name evidence="12" type="ORF">ACJMK2_019792</name>
</gene>
<feature type="compositionally biased region" description="Polar residues" evidence="8">
    <location>
        <begin position="540"/>
        <end position="572"/>
    </location>
</feature>
<keyword evidence="2" id="KW-0343">GTPase activation</keyword>
<organism evidence="12 13">
    <name type="scientific">Sinanodonta woodiana</name>
    <name type="common">Chinese pond mussel</name>
    <name type="synonym">Anodonta woodiana</name>
    <dbReference type="NCBI Taxonomy" id="1069815"/>
    <lineage>
        <taxon>Eukaryota</taxon>
        <taxon>Metazoa</taxon>
        <taxon>Spiralia</taxon>
        <taxon>Lophotrochozoa</taxon>
        <taxon>Mollusca</taxon>
        <taxon>Bivalvia</taxon>
        <taxon>Autobranchia</taxon>
        <taxon>Heteroconchia</taxon>
        <taxon>Palaeoheterodonta</taxon>
        <taxon>Unionida</taxon>
        <taxon>Unionoidea</taxon>
        <taxon>Unionidae</taxon>
        <taxon>Unioninae</taxon>
        <taxon>Sinanodonta</taxon>
    </lineage>
</organism>
<feature type="compositionally biased region" description="Polar residues" evidence="8">
    <location>
        <begin position="591"/>
        <end position="603"/>
    </location>
</feature>
<dbReference type="FunFam" id="1.25.40.530:FF:000020">
    <property type="entry name" value="Predicted protein"/>
    <property type="match status" value="1"/>
</dbReference>
<evidence type="ECO:0000256" key="3">
    <source>
        <dbReference type="ARBA" id="ARBA00022553"/>
    </source>
</evidence>
<evidence type="ECO:0000259" key="10">
    <source>
        <dbReference type="PROSITE" id="PS50238"/>
    </source>
</evidence>
<dbReference type="Proteomes" id="UP001634394">
    <property type="component" value="Unassembled WGS sequence"/>
</dbReference>
<accession>A0ABD3TY31</accession>
<feature type="compositionally biased region" description="Polar residues" evidence="8">
    <location>
        <begin position="317"/>
        <end position="342"/>
    </location>
</feature>
<sequence>MAERWEWVEIIEPRSQEHMYANLTTGECVWDPPPGVAIKKTDDNQWWELFDPNTSRFYYYNATSQKTVWHRPQNCDIIPLAKLQTLKQNTEVREEDKPVPVKKEIATQTPLPTPRREHHVRSGSVKSANQVHTSPHPSRKKPQRFHRQDSTSSQSSSSQHESFKDQRTSGEQQLRRRGSHSGSHSSQSATTGGYSSSPSYQSGLSRRESFDVSSPRVQDRRDCQEMPPRVIDRRESLEMPPRGIIDSPRLHRAQSTVQRSESSHSAGLPVRAGSYRHVDVRIRDDPAMFPRDDSFLIYKNNYPRTFRQGSIGEQDFHYSSGSQSETYSQPPQHDSPTQSHVQTGHDMQGNMYDPHERLYSPVLRMSKEDRHEQLYGPVMQTSKHDQHERIYSPVIRLGDDQVSRIFGTGFSAPQEECIPFSQDIASQQGSISTTPQKVKLRFPRTNPTYVGVNRRDGITSYKKINVDQQAINLASQGDSQPYSNTAVQTSQIHPDYFENSFYRQERSDSDGSHSSIRAFRHDRSDSQLSHSSLRNRDLSDSQSSQGSIRNISDVHSSQSSLKNMQDSAVSFQDSMSSRGSGRSMGMDSETIHAQSTSQISQRSGKSEALENEPDYANLPVPTAKVQPFTTEKEQDDEIQHILRELNTNIEQEEHQEEDNLKNDFMQPQIFRAGDQVAIMMSSMYSEGIDNDQGFEDENSSYSGSPKFQTYDALALHLQPESHHTSLKRKKPEKGESIMGSPILEKSQSLQAEFAQQRPLSMVVPSPSDASLSISPSTGSLSRQGRAGTCPPRGSANHHLSAHQRLPSDSDIENYAQQNLNKHKKGLFGKNVPITNMLKWSKDPIQKPMLRTNDKNVKKEACEVFKLIQSYMGDRKSKPGGQAAVALEISVKGWSIHSLRDEIFIQLCRQTTENKKGDSLQKGWELLAICLNFFPPTQKFSSYLEGYISRHLDPLMDTENVPIHHFAQQCQRKLDKMMKTGAKKGIRKPTLEEVEQAKKSIYSPSMFGSSLDDSMKMQEPHFPNRRLPWIQTTLSEAVLRLNGAQTEGIFRVPGDIDDVNALKIHCDQWKPPEDCPDPHVPASLLKLWYRELEEPLIPAEFYNDCIANFTDPEQAIEVVNRLPEINRLVLAYLIRFLQVFAAEENARVTKMDVNNLAMVMAPNCLRCESDDPKTIFENTRKEMGFIRTLIQNLDTSFMQGVE</sequence>
<evidence type="ECO:0000259" key="11">
    <source>
        <dbReference type="PROSITE" id="PS51016"/>
    </source>
</evidence>
<dbReference type="CDD" id="cd04389">
    <property type="entry name" value="RhoGAP_KIAA1688"/>
    <property type="match status" value="1"/>
</dbReference>
<evidence type="ECO:0000256" key="2">
    <source>
        <dbReference type="ARBA" id="ARBA00022468"/>
    </source>
</evidence>
<keyword evidence="4" id="KW-0677">Repeat</keyword>
<evidence type="ECO:0000256" key="8">
    <source>
        <dbReference type="SAM" id="MobiDB-lite"/>
    </source>
</evidence>
<dbReference type="EMBL" id="JBJQND010000017">
    <property type="protein sequence ID" value="KAL3841680.1"/>
    <property type="molecule type" value="Genomic_DNA"/>
</dbReference>